<dbReference type="Gene3D" id="3.30.470.20">
    <property type="entry name" value="ATP-grasp fold, B domain"/>
    <property type="match status" value="1"/>
</dbReference>
<evidence type="ECO:0000256" key="1">
    <source>
        <dbReference type="ARBA" id="ARBA00022598"/>
    </source>
</evidence>
<dbReference type="PANTHER" id="PTHR43585">
    <property type="entry name" value="FUMIPYRROLE BIOSYNTHESIS PROTEIN C"/>
    <property type="match status" value="1"/>
</dbReference>
<dbReference type="Gene3D" id="3.40.50.20">
    <property type="match status" value="1"/>
</dbReference>
<keyword evidence="1" id="KW-0436">Ligase</keyword>
<reference evidence="6" key="1">
    <citation type="submission" date="2015-07" db="EMBL/GenBank/DDBJ databases">
        <title>Fjat-10053 dsm26.</title>
        <authorList>
            <person name="Liu B."/>
            <person name="Wang J."/>
            <person name="Zhu Y."/>
            <person name="Liu G."/>
            <person name="Chen Q."/>
            <person name="Chen Z."/>
            <person name="Lan J."/>
            <person name="Che J."/>
            <person name="Ge C."/>
            <person name="Shi H."/>
            <person name="Pan Z."/>
            <person name="Liu X."/>
        </authorList>
    </citation>
    <scope>NUCLEOTIDE SEQUENCE [LARGE SCALE GENOMIC DNA]</scope>
    <source>
        <strain evidence="6">DSM 26</strain>
    </source>
</reference>
<protein>
    <submittedName>
        <fullName evidence="5">Uncharacterized protein</fullName>
    </submittedName>
</protein>
<name>A0A0L0QQ50_VIRPA</name>
<evidence type="ECO:0000256" key="2">
    <source>
        <dbReference type="ARBA" id="ARBA00022741"/>
    </source>
</evidence>
<dbReference type="InterPro" id="IPR011761">
    <property type="entry name" value="ATP-grasp"/>
</dbReference>
<gene>
    <name evidence="5" type="ORF">AFK71_20245</name>
</gene>
<comment type="caution">
    <text evidence="5">The sequence shown here is derived from an EMBL/GenBank/DDBJ whole genome shotgun (WGS) entry which is preliminary data.</text>
</comment>
<accession>A0A0L0QQ50</accession>
<evidence type="ECO:0000256" key="3">
    <source>
        <dbReference type="ARBA" id="ARBA00022840"/>
    </source>
</evidence>
<proteinExistence type="predicted"/>
<dbReference type="PATRIC" id="fig|1473.5.peg.2802"/>
<dbReference type="Proteomes" id="UP000036780">
    <property type="component" value="Unassembled WGS sequence"/>
</dbReference>
<keyword evidence="6" id="KW-1185">Reference proteome</keyword>
<keyword evidence="2 4" id="KW-0547">Nucleotide-binding</keyword>
<dbReference type="GO" id="GO:0016874">
    <property type="term" value="F:ligase activity"/>
    <property type="evidence" value="ECO:0007669"/>
    <property type="project" value="UniProtKB-KW"/>
</dbReference>
<dbReference type="GO" id="GO:0046872">
    <property type="term" value="F:metal ion binding"/>
    <property type="evidence" value="ECO:0007669"/>
    <property type="project" value="InterPro"/>
</dbReference>
<dbReference type="InterPro" id="IPR052032">
    <property type="entry name" value="ATP-dep_AA_Ligase"/>
</dbReference>
<evidence type="ECO:0000313" key="6">
    <source>
        <dbReference type="Proteomes" id="UP000036780"/>
    </source>
</evidence>
<dbReference type="EMBL" id="LGTO01000007">
    <property type="protein sequence ID" value="KNE20676.1"/>
    <property type="molecule type" value="Genomic_DNA"/>
</dbReference>
<evidence type="ECO:0000256" key="4">
    <source>
        <dbReference type="PROSITE-ProRule" id="PRU00409"/>
    </source>
</evidence>
<dbReference type="PANTHER" id="PTHR43585:SF2">
    <property type="entry name" value="ATP-GRASP ENZYME FSQD"/>
    <property type="match status" value="1"/>
</dbReference>
<dbReference type="OrthoDB" id="9803907at2"/>
<evidence type="ECO:0000313" key="5">
    <source>
        <dbReference type="EMBL" id="KNE20676.1"/>
    </source>
</evidence>
<dbReference type="Pfam" id="PF02655">
    <property type="entry name" value="ATP-grasp_3"/>
    <property type="match status" value="1"/>
</dbReference>
<dbReference type="GO" id="GO:0005524">
    <property type="term" value="F:ATP binding"/>
    <property type="evidence" value="ECO:0007669"/>
    <property type="project" value="UniProtKB-UniRule"/>
</dbReference>
<sequence>MKIQQDAVLLINRFPYWVYNDSGYPFENVEKLCILQSHETKFDFPVDKYCAVVICDLNNKDAVDDAIEFFYKNYKFSKIINVTERYMELAATKRVQYGLPGMDIEMAKNFRDKISMKNKVKENSIPVPYVEKISNQKDAENFVMKYGKSVIKPIDGMGTKDTFIVNSASDIPELDLSNQYEIEKFIKGDMYHCDSVVLNGEVKVCSVSRYLNSTLNYSVDGYLASIMIDDSDLIEKMRQFNQEVISALNFKNGVTHLEVFYDSEEDSIVFCEIGARSGGAGVIPSVKYVYGVDLTETYVRLQLEEEITIPKAKDTYAGWVVIHKKEGIITEISNEDEFNFDWVLFKSINGKPGDVIKRADNSVASIADFTIIGNSEKDLKNKVNMLRNSFKLNAIKGE</sequence>
<dbReference type="AlphaFoldDB" id="A0A0L0QQ50"/>
<dbReference type="GeneID" id="66870115"/>
<dbReference type="PROSITE" id="PS50975">
    <property type="entry name" value="ATP_GRASP"/>
    <property type="match status" value="1"/>
</dbReference>
<keyword evidence="3 4" id="KW-0067">ATP-binding</keyword>
<dbReference type="RefSeq" id="WP_050353256.1">
    <property type="nucleotide sequence ID" value="NZ_CP073011.1"/>
</dbReference>
<dbReference type="InterPro" id="IPR003806">
    <property type="entry name" value="ATP-grasp_PylC-type"/>
</dbReference>
<dbReference type="SUPFAM" id="SSF56059">
    <property type="entry name" value="Glutathione synthetase ATP-binding domain-like"/>
    <property type="match status" value="1"/>
</dbReference>
<organism evidence="5 6">
    <name type="scientific">Virgibacillus pantothenticus</name>
    <dbReference type="NCBI Taxonomy" id="1473"/>
    <lineage>
        <taxon>Bacteria</taxon>
        <taxon>Bacillati</taxon>
        <taxon>Bacillota</taxon>
        <taxon>Bacilli</taxon>
        <taxon>Bacillales</taxon>
        <taxon>Bacillaceae</taxon>
        <taxon>Virgibacillus</taxon>
    </lineage>
</organism>